<organism evidence="2 3">
    <name type="scientific">Araneus ventricosus</name>
    <name type="common">Orbweaver spider</name>
    <name type="synonym">Epeira ventricosa</name>
    <dbReference type="NCBI Taxonomy" id="182803"/>
    <lineage>
        <taxon>Eukaryota</taxon>
        <taxon>Metazoa</taxon>
        <taxon>Ecdysozoa</taxon>
        <taxon>Arthropoda</taxon>
        <taxon>Chelicerata</taxon>
        <taxon>Arachnida</taxon>
        <taxon>Araneae</taxon>
        <taxon>Araneomorphae</taxon>
        <taxon>Entelegynae</taxon>
        <taxon>Araneoidea</taxon>
        <taxon>Araneidae</taxon>
        <taxon>Araneus</taxon>
    </lineage>
</organism>
<dbReference type="EMBL" id="BGPR01012175">
    <property type="protein sequence ID" value="GBN54907.1"/>
    <property type="molecule type" value="Genomic_DNA"/>
</dbReference>
<comment type="caution">
    <text evidence="2">The sequence shown here is derived from an EMBL/GenBank/DDBJ whole genome shotgun (WGS) entry which is preliminary data.</text>
</comment>
<reference evidence="2 3" key="1">
    <citation type="journal article" date="2019" name="Sci. Rep.">
        <title>Orb-weaving spider Araneus ventricosus genome elucidates the spidroin gene catalogue.</title>
        <authorList>
            <person name="Kono N."/>
            <person name="Nakamura H."/>
            <person name="Ohtoshi R."/>
            <person name="Moran D.A.P."/>
            <person name="Shinohara A."/>
            <person name="Yoshida Y."/>
            <person name="Fujiwara M."/>
            <person name="Mori M."/>
            <person name="Tomita M."/>
            <person name="Arakawa K."/>
        </authorList>
    </citation>
    <scope>NUCLEOTIDE SEQUENCE [LARGE SCALE GENOMIC DNA]</scope>
</reference>
<dbReference type="EMBL" id="BGPR01012170">
    <property type="protein sequence ID" value="GBN54896.1"/>
    <property type="molecule type" value="Genomic_DNA"/>
</dbReference>
<dbReference type="Proteomes" id="UP000499080">
    <property type="component" value="Unassembled WGS sequence"/>
</dbReference>
<evidence type="ECO:0000313" key="2">
    <source>
        <dbReference type="EMBL" id="GBN54907.1"/>
    </source>
</evidence>
<evidence type="ECO:0000313" key="3">
    <source>
        <dbReference type="Proteomes" id="UP000499080"/>
    </source>
</evidence>
<accession>A0A4Y2PXC0</accession>
<evidence type="ECO:0000313" key="1">
    <source>
        <dbReference type="EMBL" id="GBN54896.1"/>
    </source>
</evidence>
<name>A0A4Y2PXC0_ARAVE</name>
<dbReference type="AlphaFoldDB" id="A0A4Y2PXC0"/>
<proteinExistence type="predicted"/>
<protein>
    <submittedName>
        <fullName evidence="2">Uncharacterized protein</fullName>
    </submittedName>
</protein>
<keyword evidence="3" id="KW-1185">Reference proteome</keyword>
<sequence length="145" mass="16068">MRKTPDSRHVDGGRYGNWIFHCILGVKERALFHLAQTEPAEVSFRSVLRSKTNSSPNGVRLVRQMLRLILYPFNLLSSTRLLEATLFRVFLVAVGQYTTAVLLCRLIPLSVRISTHSSCLISASTVIGVSHSPLAVITYSVPACV</sequence>
<gene>
    <name evidence="1" type="ORF">AVEN_157286_1</name>
    <name evidence="2" type="ORF">AVEN_250944_1</name>
</gene>